<feature type="compositionally biased region" description="Polar residues" evidence="1">
    <location>
        <begin position="8"/>
        <end position="32"/>
    </location>
</feature>
<keyword evidence="3" id="KW-1185">Reference proteome</keyword>
<accession>A0A8H7EU03</accession>
<sequence length="440" mass="50810">MDLAKQLEPSSSTTVIRKPQRSSWSPHSNRTGRSSDTDNHSSSDVAIYPHIDIFDVFGAKISRITRTMRQYHLDDLCRSKMTTNEQGPRVTSSDDPKIDFARFEQKEEANNTSICPCHQEKFISNAKLLQRVPNTGVHATKDGSADGRPVLTTLFLTTDHLFQSHRSEETTPIMPYDTDSSSATWRTQFRELMAVCVVLAEQLECFSTDLLDSERRVRELLLIHSMLNDEFQEREKAYQNRLHEYGEAAQQQRMMIESLEELVVDLEMKTGGWQPSGQTLDVATVAGIPKPTKHWNVRRTISDSFKLEDKHDLVQRTRWVVGTMVGGSVGTGKVIHSFEDQLHGIELVIAGAGATFTEEKKLPTRYHRYVLHLSPEDRKSRFVLLPRHQWVQDEQVQQCQFRCRRETAEEEEEEEEEEEVKVMRCTTMFSFLERKHHCRR</sequence>
<protein>
    <submittedName>
        <fullName evidence="2">Uncharacterized protein</fullName>
    </submittedName>
</protein>
<organism evidence="2 3">
    <name type="scientific">Apophysomyces ossiformis</name>
    <dbReference type="NCBI Taxonomy" id="679940"/>
    <lineage>
        <taxon>Eukaryota</taxon>
        <taxon>Fungi</taxon>
        <taxon>Fungi incertae sedis</taxon>
        <taxon>Mucoromycota</taxon>
        <taxon>Mucoromycotina</taxon>
        <taxon>Mucoromycetes</taxon>
        <taxon>Mucorales</taxon>
        <taxon>Mucorineae</taxon>
        <taxon>Mucoraceae</taxon>
        <taxon>Apophysomyces</taxon>
    </lineage>
</organism>
<comment type="caution">
    <text evidence="2">The sequence shown here is derived from an EMBL/GenBank/DDBJ whole genome shotgun (WGS) entry which is preliminary data.</text>
</comment>
<proteinExistence type="predicted"/>
<dbReference type="OrthoDB" id="660555at2759"/>
<dbReference type="EMBL" id="JABAYA010000062">
    <property type="protein sequence ID" value="KAF7727207.1"/>
    <property type="molecule type" value="Genomic_DNA"/>
</dbReference>
<evidence type="ECO:0000313" key="3">
    <source>
        <dbReference type="Proteomes" id="UP000605846"/>
    </source>
</evidence>
<name>A0A8H7EU03_9FUNG</name>
<feature type="region of interest" description="Disordered" evidence="1">
    <location>
        <begin position="1"/>
        <end position="41"/>
    </location>
</feature>
<dbReference type="Proteomes" id="UP000605846">
    <property type="component" value="Unassembled WGS sequence"/>
</dbReference>
<evidence type="ECO:0000313" key="2">
    <source>
        <dbReference type="EMBL" id="KAF7727207.1"/>
    </source>
</evidence>
<gene>
    <name evidence="2" type="ORF">EC973_007905</name>
</gene>
<evidence type="ECO:0000256" key="1">
    <source>
        <dbReference type="SAM" id="MobiDB-lite"/>
    </source>
</evidence>
<reference evidence="2" key="1">
    <citation type="submission" date="2020-01" db="EMBL/GenBank/DDBJ databases">
        <title>Genome Sequencing of Three Apophysomyces-Like Fungal Strains Confirms a Novel Fungal Genus in the Mucoromycota with divergent Burkholderia-like Endosymbiotic Bacteria.</title>
        <authorList>
            <person name="Stajich J.E."/>
            <person name="Macias A.M."/>
            <person name="Carter-House D."/>
            <person name="Lovett B."/>
            <person name="Kasson L.R."/>
            <person name="Berry K."/>
            <person name="Grigoriev I."/>
            <person name="Chang Y."/>
            <person name="Spatafora J."/>
            <person name="Kasson M.T."/>
        </authorList>
    </citation>
    <scope>NUCLEOTIDE SEQUENCE</scope>
    <source>
        <strain evidence="2">NRRL A-21654</strain>
    </source>
</reference>
<dbReference type="AlphaFoldDB" id="A0A8H7EU03"/>